<dbReference type="InterPro" id="IPR004210">
    <property type="entry name" value="BESS_motif"/>
</dbReference>
<reference evidence="3" key="1">
    <citation type="submission" date="2022-01" db="EMBL/GenBank/DDBJ databases">
        <authorList>
            <person name="King R."/>
        </authorList>
    </citation>
    <scope>NUCLEOTIDE SEQUENCE</scope>
</reference>
<sequence length="167" mass="18866">MDSLAAAEMTATIVDGAQETTARPNNDDFINADRIEEMCKKSFEPEQQQLNLLVKQLTALCAKKLSGASTSVQNQKPPSSTHVEKNYALYCQRCGSLKVTKIPGGSVTYVVASEKYISSEVNEELADRLFLSSLLPHVRNIPDCHKLDWQIKCMRLFKRYLRRRNNI</sequence>
<keyword evidence="1" id="KW-0539">Nucleus</keyword>
<evidence type="ECO:0000256" key="1">
    <source>
        <dbReference type="PROSITE-ProRule" id="PRU00371"/>
    </source>
</evidence>
<protein>
    <recommendedName>
        <fullName evidence="2">BESS domain-containing protein</fullName>
    </recommendedName>
</protein>
<evidence type="ECO:0000259" key="2">
    <source>
        <dbReference type="PROSITE" id="PS51031"/>
    </source>
</evidence>
<name>A0A9P0HIX3_NEZVI</name>
<dbReference type="GO" id="GO:0003677">
    <property type="term" value="F:DNA binding"/>
    <property type="evidence" value="ECO:0007669"/>
    <property type="project" value="InterPro"/>
</dbReference>
<evidence type="ECO:0000313" key="4">
    <source>
        <dbReference type="Proteomes" id="UP001152798"/>
    </source>
</evidence>
<dbReference type="Proteomes" id="UP001152798">
    <property type="component" value="Chromosome 5"/>
</dbReference>
<gene>
    <name evidence="3" type="ORF">NEZAVI_LOCUS11566</name>
</gene>
<accession>A0A9P0HIX3</accession>
<dbReference type="EMBL" id="OV725081">
    <property type="protein sequence ID" value="CAH1402843.1"/>
    <property type="molecule type" value="Genomic_DNA"/>
</dbReference>
<evidence type="ECO:0000313" key="3">
    <source>
        <dbReference type="EMBL" id="CAH1402843.1"/>
    </source>
</evidence>
<organism evidence="3 4">
    <name type="scientific">Nezara viridula</name>
    <name type="common">Southern green stink bug</name>
    <name type="synonym">Cimex viridulus</name>
    <dbReference type="NCBI Taxonomy" id="85310"/>
    <lineage>
        <taxon>Eukaryota</taxon>
        <taxon>Metazoa</taxon>
        <taxon>Ecdysozoa</taxon>
        <taxon>Arthropoda</taxon>
        <taxon>Hexapoda</taxon>
        <taxon>Insecta</taxon>
        <taxon>Pterygota</taxon>
        <taxon>Neoptera</taxon>
        <taxon>Paraneoptera</taxon>
        <taxon>Hemiptera</taxon>
        <taxon>Heteroptera</taxon>
        <taxon>Panheteroptera</taxon>
        <taxon>Pentatomomorpha</taxon>
        <taxon>Pentatomoidea</taxon>
        <taxon>Pentatomidae</taxon>
        <taxon>Pentatominae</taxon>
        <taxon>Nezara</taxon>
    </lineage>
</organism>
<keyword evidence="4" id="KW-1185">Reference proteome</keyword>
<dbReference type="OrthoDB" id="6646421at2759"/>
<dbReference type="PROSITE" id="PS51031">
    <property type="entry name" value="BESS"/>
    <property type="match status" value="1"/>
</dbReference>
<dbReference type="GO" id="GO:0005634">
    <property type="term" value="C:nucleus"/>
    <property type="evidence" value="ECO:0007669"/>
    <property type="project" value="UniProtKB-SubCell"/>
</dbReference>
<comment type="subcellular location">
    <subcellularLocation>
        <location evidence="1">Nucleus</location>
    </subcellularLocation>
</comment>
<feature type="domain" description="BESS" evidence="2">
    <location>
        <begin position="124"/>
        <end position="163"/>
    </location>
</feature>
<proteinExistence type="predicted"/>
<dbReference type="AlphaFoldDB" id="A0A9P0HIX3"/>